<feature type="compositionally biased region" description="Low complexity" evidence="1">
    <location>
        <begin position="1"/>
        <end position="14"/>
    </location>
</feature>
<organism evidence="3 4">
    <name type="scientific">Nitzschia inconspicua</name>
    <dbReference type="NCBI Taxonomy" id="303405"/>
    <lineage>
        <taxon>Eukaryota</taxon>
        <taxon>Sar</taxon>
        <taxon>Stramenopiles</taxon>
        <taxon>Ochrophyta</taxon>
        <taxon>Bacillariophyta</taxon>
        <taxon>Bacillariophyceae</taxon>
        <taxon>Bacillariophycidae</taxon>
        <taxon>Bacillariales</taxon>
        <taxon>Bacillariaceae</taxon>
        <taxon>Nitzschia</taxon>
    </lineage>
</organism>
<evidence type="ECO:0000313" key="3">
    <source>
        <dbReference type="EMBL" id="KAG7346048.1"/>
    </source>
</evidence>
<feature type="compositionally biased region" description="Low complexity" evidence="1">
    <location>
        <begin position="126"/>
        <end position="145"/>
    </location>
</feature>
<keyword evidence="2" id="KW-0472">Membrane</keyword>
<feature type="compositionally biased region" description="Polar residues" evidence="1">
    <location>
        <begin position="400"/>
        <end position="418"/>
    </location>
</feature>
<proteinExistence type="predicted"/>
<keyword evidence="4" id="KW-1185">Reference proteome</keyword>
<reference evidence="3" key="2">
    <citation type="submission" date="2021-04" db="EMBL/GenBank/DDBJ databases">
        <authorList>
            <person name="Podell S."/>
        </authorList>
    </citation>
    <scope>NUCLEOTIDE SEQUENCE</scope>
    <source>
        <strain evidence="3">Hildebrandi</strain>
    </source>
</reference>
<feature type="region of interest" description="Disordered" evidence="1">
    <location>
        <begin position="397"/>
        <end position="418"/>
    </location>
</feature>
<comment type="caution">
    <text evidence="3">The sequence shown here is derived from an EMBL/GenBank/DDBJ whole genome shotgun (WGS) entry which is preliminary data.</text>
</comment>
<accession>A0A9K3PG21</accession>
<evidence type="ECO:0000256" key="1">
    <source>
        <dbReference type="SAM" id="MobiDB-lite"/>
    </source>
</evidence>
<reference evidence="3" key="1">
    <citation type="journal article" date="2021" name="Sci. Rep.">
        <title>Diploid genomic architecture of Nitzschia inconspicua, an elite biomass production diatom.</title>
        <authorList>
            <person name="Oliver A."/>
            <person name="Podell S."/>
            <person name="Pinowska A."/>
            <person name="Traller J.C."/>
            <person name="Smith S.R."/>
            <person name="McClure R."/>
            <person name="Beliaev A."/>
            <person name="Bohutskyi P."/>
            <person name="Hill E.A."/>
            <person name="Rabines A."/>
            <person name="Zheng H."/>
            <person name="Allen L.Z."/>
            <person name="Kuo A."/>
            <person name="Grigoriev I.V."/>
            <person name="Allen A.E."/>
            <person name="Hazlebeck D."/>
            <person name="Allen E.E."/>
        </authorList>
    </citation>
    <scope>NUCLEOTIDE SEQUENCE</scope>
    <source>
        <strain evidence="3">Hildebrandi</strain>
    </source>
</reference>
<feature type="transmembrane region" description="Helical" evidence="2">
    <location>
        <begin position="215"/>
        <end position="234"/>
    </location>
</feature>
<dbReference type="EMBL" id="JAGRRH010000021">
    <property type="protein sequence ID" value="KAG7346048.1"/>
    <property type="molecule type" value="Genomic_DNA"/>
</dbReference>
<feature type="compositionally biased region" description="Acidic residues" evidence="1">
    <location>
        <begin position="302"/>
        <end position="314"/>
    </location>
</feature>
<dbReference type="Proteomes" id="UP000693970">
    <property type="component" value="Unassembled WGS sequence"/>
</dbReference>
<evidence type="ECO:0000256" key="2">
    <source>
        <dbReference type="SAM" id="Phobius"/>
    </source>
</evidence>
<dbReference type="AlphaFoldDB" id="A0A9K3PG21"/>
<sequence length="418" mass="46386">MVPSKKSSTTTPSPDGSLLENEHEPSPENDDNIVSPSFDMMKSPASLMGSSIRSNQVSSFDTEGNASNTSWRIGMPWFRTVPSTLESPKSGKVNFFGKKSNNNKMKRSSPTNNSDNIDRYYGGIMKSNSSGSSNHKNNSSNNNNNNKKKNNKNTKETSGRTTQNITDGYPVSRTRSQDSIADFNDSEWTPQDSSYGAACPVCGCVPKNVRRGIEFTMISTLVLAFVYLLVMTSINVSDIRSARNDPADDDVYFSSRANYTSGSGSNSYSKGYNQYKSALTDDDLYVEYNAEKASDDAVTANTDDDTTLNDDQYTDDYNYKNNYNGGENADQQNGGSGYYYANGYGNNANNNNANFYANYQNNNKYNYNNYNNNNGGGGRRRDRDRIRRLELRYLRGGDRSSSQDTTLSSLGMFENNTL</sequence>
<evidence type="ECO:0000313" key="4">
    <source>
        <dbReference type="Proteomes" id="UP000693970"/>
    </source>
</evidence>
<protein>
    <submittedName>
        <fullName evidence="3">Uncharacterized protein</fullName>
    </submittedName>
</protein>
<feature type="region of interest" description="Disordered" evidence="1">
    <location>
        <begin position="82"/>
        <end position="177"/>
    </location>
</feature>
<feature type="compositionally biased region" description="Polar residues" evidence="1">
    <location>
        <begin position="48"/>
        <end position="70"/>
    </location>
</feature>
<keyword evidence="2" id="KW-0812">Transmembrane</keyword>
<gene>
    <name evidence="3" type="ORF">IV203_005116</name>
</gene>
<name>A0A9K3PG21_9STRA</name>
<feature type="region of interest" description="Disordered" evidence="1">
    <location>
        <begin position="1"/>
        <end position="70"/>
    </location>
</feature>
<feature type="region of interest" description="Disordered" evidence="1">
    <location>
        <begin position="296"/>
        <end position="316"/>
    </location>
</feature>
<keyword evidence="2" id="KW-1133">Transmembrane helix</keyword>
<dbReference type="OrthoDB" id="49534at2759"/>